<dbReference type="EMBL" id="FMYI01000005">
    <property type="protein sequence ID" value="SDC16773.1"/>
    <property type="molecule type" value="Genomic_DNA"/>
</dbReference>
<dbReference type="Pfam" id="PF10263">
    <property type="entry name" value="SprT-like"/>
    <property type="match status" value="1"/>
</dbReference>
<dbReference type="OrthoDB" id="9799909at2"/>
<gene>
    <name evidence="2" type="ORF">SAMN05421734_10512</name>
</gene>
<dbReference type="GO" id="GO:0006950">
    <property type="term" value="P:response to stress"/>
    <property type="evidence" value="ECO:0007669"/>
    <property type="project" value="UniProtKB-ARBA"/>
</dbReference>
<dbReference type="InterPro" id="IPR006640">
    <property type="entry name" value="SprT-like_domain"/>
</dbReference>
<keyword evidence="3" id="KW-1185">Reference proteome</keyword>
<accession>A0A1G6JDN9</accession>
<evidence type="ECO:0000259" key="1">
    <source>
        <dbReference type="SMART" id="SM00731"/>
    </source>
</evidence>
<proteinExistence type="predicted"/>
<dbReference type="RefSeq" id="WP_090795312.1">
    <property type="nucleotide sequence ID" value="NZ_FMYI01000005.1"/>
</dbReference>
<evidence type="ECO:0000313" key="2">
    <source>
        <dbReference type="EMBL" id="SDC16773.1"/>
    </source>
</evidence>
<evidence type="ECO:0000313" key="3">
    <source>
        <dbReference type="Proteomes" id="UP000242949"/>
    </source>
</evidence>
<sequence>MDDKSLQMLVNQLSEQFFHKPYLDTARFNSRLRTTGGRYLPDERVIEINPKYLNELGMDEVVGIIKHELVHYHLHIEGKGYKHGDVSFKSLLKETGAPRHCQVLPSIKRQNKKVYVYECSNCHCIYKRKKRMDVLKYRCGKCKGKLHDLSNNY</sequence>
<organism evidence="2 3">
    <name type="scientific">Pelagirhabdus alkalitolerans</name>
    <dbReference type="NCBI Taxonomy" id="1612202"/>
    <lineage>
        <taxon>Bacteria</taxon>
        <taxon>Bacillati</taxon>
        <taxon>Bacillota</taxon>
        <taxon>Bacilli</taxon>
        <taxon>Bacillales</taxon>
        <taxon>Bacillaceae</taxon>
        <taxon>Pelagirhabdus</taxon>
    </lineage>
</organism>
<feature type="domain" description="SprT-like" evidence="1">
    <location>
        <begin position="4"/>
        <end position="149"/>
    </location>
</feature>
<dbReference type="AlphaFoldDB" id="A0A1G6JDN9"/>
<dbReference type="SMART" id="SM00731">
    <property type="entry name" value="SprT"/>
    <property type="match status" value="1"/>
</dbReference>
<dbReference type="NCBIfam" id="NF003339">
    <property type="entry name" value="PRK04351.1"/>
    <property type="match status" value="1"/>
</dbReference>
<dbReference type="Proteomes" id="UP000242949">
    <property type="component" value="Unassembled WGS sequence"/>
</dbReference>
<reference evidence="3" key="1">
    <citation type="submission" date="2016-09" db="EMBL/GenBank/DDBJ databases">
        <authorList>
            <person name="Varghese N."/>
            <person name="Submissions S."/>
        </authorList>
    </citation>
    <scope>NUCLEOTIDE SEQUENCE [LARGE SCALE GENOMIC DNA]</scope>
    <source>
        <strain evidence="3">S5</strain>
    </source>
</reference>
<name>A0A1G6JDN9_9BACI</name>
<protein>
    <submittedName>
        <fullName evidence="2">SprT-like protein</fullName>
    </submittedName>
</protein>
<dbReference type="STRING" id="1612202.SAMN05421734_10512"/>